<dbReference type="Proteomes" id="UP000234681">
    <property type="component" value="Chromosome 8"/>
</dbReference>
<protein>
    <submittedName>
        <fullName evidence="1">RCG58370</fullName>
    </submittedName>
</protein>
<name>A6J488_RAT</name>
<dbReference type="AlphaFoldDB" id="A6J488"/>
<evidence type="ECO:0000313" key="1">
    <source>
        <dbReference type="EMBL" id="EDL95411.1"/>
    </source>
</evidence>
<reference evidence="2" key="1">
    <citation type="submission" date="2005-09" db="EMBL/GenBank/DDBJ databases">
        <authorList>
            <person name="Mural R.J."/>
            <person name="Li P.W."/>
            <person name="Adams M.D."/>
            <person name="Amanatides P.G."/>
            <person name="Baden-Tillson H."/>
            <person name="Barnstead M."/>
            <person name="Chin S.H."/>
            <person name="Dew I."/>
            <person name="Evans C.A."/>
            <person name="Ferriera S."/>
            <person name="Flanigan M."/>
            <person name="Fosler C."/>
            <person name="Glodek A."/>
            <person name="Gu Z."/>
            <person name="Holt R.A."/>
            <person name="Jennings D."/>
            <person name="Kraft C.L."/>
            <person name="Lu F."/>
            <person name="Nguyen T."/>
            <person name="Nusskern D.R."/>
            <person name="Pfannkoch C.M."/>
            <person name="Sitter C."/>
            <person name="Sutton G.G."/>
            <person name="Venter J.C."/>
            <person name="Wang Z."/>
            <person name="Woodage T."/>
            <person name="Zheng X.H."/>
            <person name="Zhong F."/>
        </authorList>
    </citation>
    <scope>NUCLEOTIDE SEQUENCE [LARGE SCALE GENOMIC DNA]</scope>
    <source>
        <strain>BN</strain>
        <strain evidence="2">Sprague-Dawley</strain>
    </source>
</reference>
<evidence type="ECO:0000313" key="2">
    <source>
        <dbReference type="Proteomes" id="UP000234681"/>
    </source>
</evidence>
<dbReference type="EMBL" id="CH473975">
    <property type="protein sequence ID" value="EDL95411.1"/>
    <property type="molecule type" value="Genomic_DNA"/>
</dbReference>
<accession>A6J488</accession>
<organism evidence="1 2">
    <name type="scientific">Rattus norvegicus</name>
    <name type="common">Rat</name>
    <dbReference type="NCBI Taxonomy" id="10116"/>
    <lineage>
        <taxon>Eukaryota</taxon>
        <taxon>Metazoa</taxon>
        <taxon>Chordata</taxon>
        <taxon>Craniata</taxon>
        <taxon>Vertebrata</taxon>
        <taxon>Euteleostomi</taxon>
        <taxon>Mammalia</taxon>
        <taxon>Eutheria</taxon>
        <taxon>Euarchontoglires</taxon>
        <taxon>Glires</taxon>
        <taxon>Rodentia</taxon>
        <taxon>Myomorpha</taxon>
        <taxon>Muroidea</taxon>
        <taxon>Muridae</taxon>
        <taxon>Murinae</taxon>
        <taxon>Rattus</taxon>
    </lineage>
</organism>
<sequence>MLLGNMGYHLKLSQTFRDAFAKDRHLRVTDHGQLKT</sequence>
<gene>
    <name evidence="1" type="ORF">rCG_58370</name>
</gene>
<proteinExistence type="predicted"/>